<dbReference type="AlphaFoldDB" id="A0A380MYX7"/>
<keyword evidence="1" id="KW-0472">Membrane</keyword>
<accession>A0A380MYX7</accession>
<organism evidence="2 3">
    <name type="scientific">Suttonella ornithocola</name>
    <dbReference type="NCBI Taxonomy" id="279832"/>
    <lineage>
        <taxon>Bacteria</taxon>
        <taxon>Pseudomonadati</taxon>
        <taxon>Pseudomonadota</taxon>
        <taxon>Gammaproteobacteria</taxon>
        <taxon>Cardiobacteriales</taxon>
        <taxon>Cardiobacteriaceae</taxon>
        <taxon>Suttonella</taxon>
    </lineage>
</organism>
<protein>
    <submittedName>
        <fullName evidence="2">Uncharacterized protein</fullName>
    </submittedName>
</protein>
<keyword evidence="1" id="KW-1133">Transmembrane helix</keyword>
<gene>
    <name evidence="2" type="ORF">NCTC13337_02468</name>
</gene>
<proteinExistence type="predicted"/>
<keyword evidence="3" id="KW-1185">Reference proteome</keyword>
<evidence type="ECO:0000313" key="2">
    <source>
        <dbReference type="EMBL" id="SUO97512.1"/>
    </source>
</evidence>
<name>A0A380MYX7_9GAMM</name>
<sequence>MLGKVYKTSFLANLTIARFPKNSYDVKNNLLFCYDLSLYVFLGVNGIYYSAISLADEALINNALQLFGGSGRGLGFLGFAGLGCKIASLWSVIQ</sequence>
<dbReference type="Proteomes" id="UP000254601">
    <property type="component" value="Unassembled WGS sequence"/>
</dbReference>
<dbReference type="EMBL" id="UHIC01000001">
    <property type="protein sequence ID" value="SUO97512.1"/>
    <property type="molecule type" value="Genomic_DNA"/>
</dbReference>
<evidence type="ECO:0000256" key="1">
    <source>
        <dbReference type="SAM" id="Phobius"/>
    </source>
</evidence>
<feature type="transmembrane region" description="Helical" evidence="1">
    <location>
        <begin position="74"/>
        <end position="93"/>
    </location>
</feature>
<keyword evidence="1" id="KW-0812">Transmembrane</keyword>
<feature type="transmembrane region" description="Helical" evidence="1">
    <location>
        <begin position="31"/>
        <end position="54"/>
    </location>
</feature>
<reference evidence="2 3" key="1">
    <citation type="submission" date="2018-06" db="EMBL/GenBank/DDBJ databases">
        <authorList>
            <consortium name="Pathogen Informatics"/>
            <person name="Doyle S."/>
        </authorList>
    </citation>
    <scope>NUCLEOTIDE SEQUENCE [LARGE SCALE GENOMIC DNA]</scope>
    <source>
        <strain evidence="2 3">NCTC13337</strain>
    </source>
</reference>
<evidence type="ECO:0000313" key="3">
    <source>
        <dbReference type="Proteomes" id="UP000254601"/>
    </source>
</evidence>